<keyword evidence="5" id="KW-1185">Reference proteome</keyword>
<feature type="domain" description="DIRP" evidence="3">
    <location>
        <begin position="1"/>
        <end position="90"/>
    </location>
</feature>
<keyword evidence="2" id="KW-0539">Nucleus</keyword>
<gene>
    <name evidence="4" type="ORF">V6N11_007105</name>
</gene>
<sequence>MLSSCLSSDLARRLCSFEWFYSAVGCTCSFGESWRFSELFLLEEREKPKLYRESVRQHCTQLCIGTMEVLPTDLSLPLSLGQHAIAIHPGTREVNDGKVLTMEHDCCRAQSDTVNAFFNILAFQFISLGLILEIS</sequence>
<dbReference type="Proteomes" id="UP001396334">
    <property type="component" value="Unassembled WGS sequence"/>
</dbReference>
<proteinExistence type="predicted"/>
<dbReference type="InterPro" id="IPR010561">
    <property type="entry name" value="LIN-9/ALY1"/>
</dbReference>
<evidence type="ECO:0000259" key="3">
    <source>
        <dbReference type="SMART" id="SM01135"/>
    </source>
</evidence>
<comment type="subcellular location">
    <subcellularLocation>
        <location evidence="1">Nucleus</location>
    </subcellularLocation>
</comment>
<accession>A0ABR2RST1</accession>
<dbReference type="SMART" id="SM01135">
    <property type="entry name" value="DIRP"/>
    <property type="match status" value="1"/>
</dbReference>
<evidence type="ECO:0000256" key="1">
    <source>
        <dbReference type="ARBA" id="ARBA00004123"/>
    </source>
</evidence>
<protein>
    <recommendedName>
        <fullName evidence="3">DIRP domain-containing protein</fullName>
    </recommendedName>
</protein>
<dbReference type="PANTHER" id="PTHR21689:SF5">
    <property type="entry name" value="PROTEIN ALWAYS EARLY 1-RELATED"/>
    <property type="match status" value="1"/>
</dbReference>
<dbReference type="InterPro" id="IPR033471">
    <property type="entry name" value="DIRP"/>
</dbReference>
<dbReference type="PANTHER" id="PTHR21689">
    <property type="entry name" value="LIN-9"/>
    <property type="match status" value="1"/>
</dbReference>
<organism evidence="4 5">
    <name type="scientific">Hibiscus sabdariffa</name>
    <name type="common">roselle</name>
    <dbReference type="NCBI Taxonomy" id="183260"/>
    <lineage>
        <taxon>Eukaryota</taxon>
        <taxon>Viridiplantae</taxon>
        <taxon>Streptophyta</taxon>
        <taxon>Embryophyta</taxon>
        <taxon>Tracheophyta</taxon>
        <taxon>Spermatophyta</taxon>
        <taxon>Magnoliopsida</taxon>
        <taxon>eudicotyledons</taxon>
        <taxon>Gunneridae</taxon>
        <taxon>Pentapetalae</taxon>
        <taxon>rosids</taxon>
        <taxon>malvids</taxon>
        <taxon>Malvales</taxon>
        <taxon>Malvaceae</taxon>
        <taxon>Malvoideae</taxon>
        <taxon>Hibiscus</taxon>
    </lineage>
</organism>
<evidence type="ECO:0000256" key="2">
    <source>
        <dbReference type="ARBA" id="ARBA00023242"/>
    </source>
</evidence>
<name>A0ABR2RST1_9ROSI</name>
<reference evidence="4 5" key="1">
    <citation type="journal article" date="2024" name="G3 (Bethesda)">
        <title>Genome assembly of Hibiscus sabdariffa L. provides insights into metabolisms of medicinal natural products.</title>
        <authorList>
            <person name="Kim T."/>
        </authorList>
    </citation>
    <scope>NUCLEOTIDE SEQUENCE [LARGE SCALE GENOMIC DNA]</scope>
    <source>
        <strain evidence="4">TK-2024</strain>
        <tissue evidence="4">Old leaves</tissue>
    </source>
</reference>
<evidence type="ECO:0000313" key="5">
    <source>
        <dbReference type="Proteomes" id="UP001396334"/>
    </source>
</evidence>
<evidence type="ECO:0000313" key="4">
    <source>
        <dbReference type="EMBL" id="KAK9016020.1"/>
    </source>
</evidence>
<dbReference type="Pfam" id="PF06584">
    <property type="entry name" value="DIRP"/>
    <property type="match status" value="1"/>
</dbReference>
<comment type="caution">
    <text evidence="4">The sequence shown here is derived from an EMBL/GenBank/DDBJ whole genome shotgun (WGS) entry which is preliminary data.</text>
</comment>
<dbReference type="EMBL" id="JBBPBN010000021">
    <property type="protein sequence ID" value="KAK9016020.1"/>
    <property type="molecule type" value="Genomic_DNA"/>
</dbReference>